<evidence type="ECO:0000259" key="3">
    <source>
        <dbReference type="PROSITE" id="PS51035"/>
    </source>
</evidence>
<accession>A0A5N5F9L1</accession>
<evidence type="ECO:0000313" key="5">
    <source>
        <dbReference type="Proteomes" id="UP000327157"/>
    </source>
</evidence>
<feature type="compositionally biased region" description="Basic and acidic residues" evidence="2">
    <location>
        <begin position="225"/>
        <end position="240"/>
    </location>
</feature>
<feature type="compositionally biased region" description="Basic and acidic residues" evidence="2">
    <location>
        <begin position="253"/>
        <end position="274"/>
    </location>
</feature>
<reference evidence="4 5" key="3">
    <citation type="submission" date="2019-11" db="EMBL/GenBank/DDBJ databases">
        <title>A de novo genome assembly of a pear dwarfing rootstock.</title>
        <authorList>
            <person name="Wang F."/>
            <person name="Wang J."/>
            <person name="Li S."/>
            <person name="Zhang Y."/>
            <person name="Fang M."/>
            <person name="Ma L."/>
            <person name="Zhao Y."/>
            <person name="Jiang S."/>
        </authorList>
    </citation>
    <scope>NUCLEOTIDE SEQUENCE [LARGE SCALE GENOMIC DNA]</scope>
    <source>
        <strain evidence="4">S2</strain>
        <tissue evidence="4">Leaf</tissue>
    </source>
</reference>
<dbReference type="PROSITE" id="PS51035">
    <property type="entry name" value="BAG"/>
    <property type="match status" value="1"/>
</dbReference>
<feature type="region of interest" description="Disordered" evidence="2">
    <location>
        <begin position="703"/>
        <end position="770"/>
    </location>
</feature>
<feature type="compositionally biased region" description="Basic and acidic residues" evidence="2">
    <location>
        <begin position="288"/>
        <end position="297"/>
    </location>
</feature>
<evidence type="ECO:0000313" key="4">
    <source>
        <dbReference type="EMBL" id="KAB2597800.1"/>
    </source>
</evidence>
<feature type="compositionally biased region" description="Basic and acidic residues" evidence="2">
    <location>
        <begin position="478"/>
        <end position="507"/>
    </location>
</feature>
<feature type="region of interest" description="Disordered" evidence="2">
    <location>
        <begin position="1192"/>
        <end position="1222"/>
    </location>
</feature>
<feature type="region of interest" description="Disordered" evidence="2">
    <location>
        <begin position="939"/>
        <end position="972"/>
    </location>
</feature>
<dbReference type="InterPro" id="IPR036533">
    <property type="entry name" value="BAG_dom_sf"/>
</dbReference>
<dbReference type="OrthoDB" id="787121at2759"/>
<dbReference type="PROSITE" id="PS50096">
    <property type="entry name" value="IQ"/>
    <property type="match status" value="1"/>
</dbReference>
<proteinExistence type="predicted"/>
<dbReference type="CDD" id="cd23767">
    <property type="entry name" value="IQCD"/>
    <property type="match status" value="1"/>
</dbReference>
<feature type="domain" description="BAG" evidence="3">
    <location>
        <begin position="553"/>
        <end position="629"/>
    </location>
</feature>
<feature type="compositionally biased region" description="Basic and acidic residues" evidence="2">
    <location>
        <begin position="939"/>
        <end position="948"/>
    </location>
</feature>
<dbReference type="GO" id="GO:0006457">
    <property type="term" value="P:protein folding"/>
    <property type="evidence" value="ECO:0007669"/>
    <property type="project" value="TreeGrafter"/>
</dbReference>
<sequence length="1222" mass="136336">MLPLYRYMDSNPYQRNQTFSFPQYHNPGFGSNPSMVWEPWPYGGNYGYPMPCHSCCNHNLRPSYPHPSMPSPQHFYGGYPVPHPQAYPVPYVPPPPHYSMEIPKYEYDKMVPRNYHCCGCPNHVCQQNIDKGGKIEEQGSDVVDKKADLVPVHMNNNHYPTLWFPPVSMNGREQSKVSEPEAVEETKIPTDSKPPEGVKSQGDQRHIWFPFDLNDIGASMQGGNREPRQEQQVEDKKKESPFPIFWMPPYQEAGKKDKDVNASRDHKTEDEKKQIPFPFFLFPFGNKQEEVRKEGNREVNSAPKVVPMNSTEGGVTKEAGTNEEKPAGQGAEERKENTTNVKSIVVKQMDPHKEEKNSEDEERRERSVPVKQVEENVGNKPSGTSVKRQSSSPKKSSELPPVCLRVDPLPRKKKANGSSRSPSPPAQKGHKKEVEPSIKEKATEVVDRTISENKDLMHTSKIPTNSKEDVSRNSTVQESEKDGDRCQTNKDEEAQKVAEAKSEETNKTTEATKSVTDGKLERTLSDVEAAVLIQSAFRGFEVRRWEPLKKLKQIADIREQVADICNRISTLATSDLQKDDKQSVIIGETIMRLLLKLDTIQGLLPSLRDVRRSLARELVVLQEKLDEFNTKKSQNPTQEVSTVEHMEELGENTNNGNCMLEQQREDVTGLGEGLPGGVSDSSHNGTDHCQGEVLQNVEPEPGLRAEEPGHCNHRELHAPAEDGDQGQQVESCLKSEDNGSAPIVETKDDVVGDQSNGDMAEGDAEMKNGFTQPGQCIEASSLVEGNHTLTGNSSEAVNINVETREPGELPGGVTDDEPAILEPGKDEQVEVLPNVTPPNACSCVMEKDLEMQELAELSRGMIDEHNALNKSTILEPEIVEQVELSPDVPSSNACAYVTEKEAEMQELAELPPGMTDEHNALNESREIEEVGVVKEDDSLQSGGEHHVAFDVTSQPDGTSNTDQLEQRREGAVEEQPIVRLEQRVEIGSQEDEGRPSDSVLDLEVELQPQEQVRKDDHLPLALESIETQALSLPVQTEAHDVVHEDGPLDIIHDHHSGQPIEDEVPIERSTKDSEHLRAETVIEDIKMQESNLECEDKKNALPNVAETVAEDIFSETQSTPVQKSESLPEKQVAIEAYSIDGDVTEFESGRMLIEENEKLRAMMQKFMEAGNEQLQAISNLTGRVKDLEKKLARKKKVRGRRLPSRARPSSNRSKDKDAGVAI</sequence>
<dbReference type="FunFam" id="1.20.58.120:FF:000010">
    <property type="entry name" value="BAG family molecular chaperone regulator 6"/>
    <property type="match status" value="1"/>
</dbReference>
<dbReference type="PANTHER" id="PTHR33322">
    <property type="entry name" value="BAG DOMAIN CONTAINING PROTEIN, EXPRESSED"/>
    <property type="match status" value="1"/>
</dbReference>
<feature type="region of interest" description="Disordered" evidence="2">
    <location>
        <begin position="288"/>
        <end position="517"/>
    </location>
</feature>
<feature type="compositionally biased region" description="Basic and acidic residues" evidence="2">
    <location>
        <begin position="703"/>
        <end position="720"/>
    </location>
</feature>
<organism evidence="4 5">
    <name type="scientific">Pyrus ussuriensis x Pyrus communis</name>
    <dbReference type="NCBI Taxonomy" id="2448454"/>
    <lineage>
        <taxon>Eukaryota</taxon>
        <taxon>Viridiplantae</taxon>
        <taxon>Streptophyta</taxon>
        <taxon>Embryophyta</taxon>
        <taxon>Tracheophyta</taxon>
        <taxon>Spermatophyta</taxon>
        <taxon>Magnoliopsida</taxon>
        <taxon>eudicotyledons</taxon>
        <taxon>Gunneridae</taxon>
        <taxon>Pentapetalae</taxon>
        <taxon>rosids</taxon>
        <taxon>fabids</taxon>
        <taxon>Rosales</taxon>
        <taxon>Rosaceae</taxon>
        <taxon>Amygdaloideae</taxon>
        <taxon>Maleae</taxon>
        <taxon>Pyrus</taxon>
    </lineage>
</organism>
<feature type="compositionally biased region" description="Low complexity" evidence="2">
    <location>
        <begin position="385"/>
        <end position="394"/>
    </location>
</feature>
<dbReference type="Pfam" id="PF02179">
    <property type="entry name" value="BAG"/>
    <property type="match status" value="1"/>
</dbReference>
<keyword evidence="5" id="KW-1185">Reference proteome</keyword>
<comment type="caution">
    <text evidence="4">The sequence shown here is derived from an EMBL/GenBank/DDBJ whole genome shotgun (WGS) entry which is preliminary data.</text>
</comment>
<feature type="compositionally biased region" description="Polar residues" evidence="2">
    <location>
        <begin position="951"/>
        <end position="963"/>
    </location>
</feature>
<feature type="compositionally biased region" description="Basic and acidic residues" evidence="2">
    <location>
        <begin position="1212"/>
        <end position="1222"/>
    </location>
</feature>
<protein>
    <submittedName>
        <fullName evidence="4">BAG family molecular chaperone regulator 6</fullName>
    </submittedName>
</protein>
<keyword evidence="1" id="KW-0143">Chaperone</keyword>
<feature type="compositionally biased region" description="Basic and acidic residues" evidence="2">
    <location>
        <begin position="173"/>
        <end position="206"/>
    </location>
</feature>
<feature type="compositionally biased region" description="Basic and acidic residues" evidence="2">
    <location>
        <begin position="432"/>
        <end position="458"/>
    </location>
</feature>
<dbReference type="SMART" id="SM00264">
    <property type="entry name" value="BAG"/>
    <property type="match status" value="1"/>
</dbReference>
<dbReference type="GO" id="GO:0051087">
    <property type="term" value="F:protein-folding chaperone binding"/>
    <property type="evidence" value="ECO:0007669"/>
    <property type="project" value="InterPro"/>
</dbReference>
<dbReference type="InterPro" id="IPR040400">
    <property type="entry name" value="BAG5/6/7/8"/>
</dbReference>
<feature type="compositionally biased region" description="Basic and acidic residues" evidence="2">
    <location>
        <begin position="320"/>
        <end position="337"/>
    </location>
</feature>
<feature type="compositionally biased region" description="Basic residues" evidence="2">
    <location>
        <begin position="1192"/>
        <end position="1204"/>
    </location>
</feature>
<dbReference type="PANTHER" id="PTHR33322:SF16">
    <property type="entry name" value="BAG FAMILY MOLECULAR CHAPERONE REGULATOR 6"/>
    <property type="match status" value="1"/>
</dbReference>
<dbReference type="Gene3D" id="1.20.58.120">
    <property type="entry name" value="BAG domain"/>
    <property type="match status" value="1"/>
</dbReference>
<dbReference type="GO" id="GO:0009506">
    <property type="term" value="C:plasmodesma"/>
    <property type="evidence" value="ECO:0007669"/>
    <property type="project" value="TreeGrafter"/>
</dbReference>
<reference evidence="5" key="2">
    <citation type="submission" date="2019-10" db="EMBL/GenBank/DDBJ databases">
        <title>A de novo genome assembly of a pear dwarfing rootstock.</title>
        <authorList>
            <person name="Wang F."/>
            <person name="Wang J."/>
            <person name="Li S."/>
            <person name="Zhang Y."/>
            <person name="Fang M."/>
            <person name="Ma L."/>
            <person name="Zhao Y."/>
            <person name="Jiang S."/>
        </authorList>
    </citation>
    <scope>NUCLEOTIDE SEQUENCE [LARGE SCALE GENOMIC DNA]</scope>
</reference>
<feature type="region of interest" description="Disordered" evidence="2">
    <location>
        <begin position="171"/>
        <end position="275"/>
    </location>
</feature>
<reference evidence="4 5" key="1">
    <citation type="submission" date="2019-09" db="EMBL/GenBank/DDBJ databases">
        <authorList>
            <person name="Ou C."/>
        </authorList>
    </citation>
    <scope>NUCLEOTIDE SEQUENCE [LARGE SCALE GENOMIC DNA]</scope>
    <source>
        <strain evidence="4">S2</strain>
        <tissue evidence="4">Leaf</tissue>
    </source>
</reference>
<dbReference type="SUPFAM" id="SSF63491">
    <property type="entry name" value="BAG domain"/>
    <property type="match status" value="1"/>
</dbReference>
<dbReference type="AlphaFoldDB" id="A0A5N5F9L1"/>
<name>A0A5N5F9L1_9ROSA</name>
<dbReference type="Proteomes" id="UP000327157">
    <property type="component" value="Chromosome 1"/>
</dbReference>
<dbReference type="EMBL" id="SMOL01000768">
    <property type="protein sequence ID" value="KAB2597800.1"/>
    <property type="molecule type" value="Genomic_DNA"/>
</dbReference>
<evidence type="ECO:0000256" key="1">
    <source>
        <dbReference type="ARBA" id="ARBA00023186"/>
    </source>
</evidence>
<dbReference type="InterPro" id="IPR003103">
    <property type="entry name" value="BAG_domain"/>
</dbReference>
<gene>
    <name evidence="4" type="ORF">D8674_000720</name>
</gene>
<feature type="compositionally biased region" description="Basic and acidic residues" evidence="2">
    <location>
        <begin position="349"/>
        <end position="374"/>
    </location>
</feature>
<evidence type="ECO:0000256" key="2">
    <source>
        <dbReference type="SAM" id="MobiDB-lite"/>
    </source>
</evidence>